<comment type="similarity">
    <text evidence="1">Belongs to the Skp family.</text>
</comment>
<accession>A0A6P0UQA5</accession>
<dbReference type="Proteomes" id="UP000468581">
    <property type="component" value="Unassembled WGS sequence"/>
</dbReference>
<comment type="caution">
    <text evidence="6">The sequence shown here is derived from an EMBL/GenBank/DDBJ whole genome shotgun (WGS) entry which is preliminary data.</text>
</comment>
<keyword evidence="2 5" id="KW-0732">Signal</keyword>
<sequence>MKTKVLLLLLTFFALSVQAQRGVRIGYIDMEYILENVPEYQEANEQLNAKVQKWKIEIEQKKSKVEQMKKDLNAEKVLLTKELIQEKEEDIEILEKEMLKYQQDRFGPEGDLVIQRRLLVQPIQDQVFNAVREIASGRKYDFIFDKSADVVMLYSDKKYDISELVLRRINVVRKQDERKARSKAASEKDKFEAVPNPEVEARQKAADERRDQKAKDLEARRQQKLKEREELKKAYEERRKKLLAEREARKKAAQEAREKKKKEKENKEKENGSEKKNDN</sequence>
<feature type="coiled-coil region" evidence="3">
    <location>
        <begin position="37"/>
        <end position="104"/>
    </location>
</feature>
<feature type="region of interest" description="Disordered" evidence="4">
    <location>
        <begin position="245"/>
        <end position="279"/>
    </location>
</feature>
<evidence type="ECO:0000313" key="6">
    <source>
        <dbReference type="EMBL" id="NER12576.1"/>
    </source>
</evidence>
<organism evidence="6 7">
    <name type="scientific">Leptobacterium flavescens</name>
    <dbReference type="NCBI Taxonomy" id="472055"/>
    <lineage>
        <taxon>Bacteria</taxon>
        <taxon>Pseudomonadati</taxon>
        <taxon>Bacteroidota</taxon>
        <taxon>Flavobacteriia</taxon>
        <taxon>Flavobacteriales</taxon>
        <taxon>Flavobacteriaceae</taxon>
        <taxon>Leptobacterium</taxon>
    </lineage>
</organism>
<evidence type="ECO:0000256" key="2">
    <source>
        <dbReference type="ARBA" id="ARBA00022729"/>
    </source>
</evidence>
<dbReference type="EMBL" id="JAABOO010000001">
    <property type="protein sequence ID" value="NER12576.1"/>
    <property type="molecule type" value="Genomic_DNA"/>
</dbReference>
<feature type="region of interest" description="Disordered" evidence="4">
    <location>
        <begin position="177"/>
        <end position="232"/>
    </location>
</feature>
<dbReference type="GO" id="GO:0051082">
    <property type="term" value="F:unfolded protein binding"/>
    <property type="evidence" value="ECO:0007669"/>
    <property type="project" value="InterPro"/>
</dbReference>
<evidence type="ECO:0000313" key="7">
    <source>
        <dbReference type="Proteomes" id="UP000468581"/>
    </source>
</evidence>
<dbReference type="GO" id="GO:0050821">
    <property type="term" value="P:protein stabilization"/>
    <property type="evidence" value="ECO:0007669"/>
    <property type="project" value="TreeGrafter"/>
</dbReference>
<dbReference type="PANTHER" id="PTHR35089:SF1">
    <property type="entry name" value="CHAPERONE PROTEIN SKP"/>
    <property type="match status" value="1"/>
</dbReference>
<reference evidence="6 7" key="1">
    <citation type="submission" date="2020-01" db="EMBL/GenBank/DDBJ databases">
        <title>Leptobacterium flavescens.</title>
        <authorList>
            <person name="Wang G."/>
        </authorList>
    </citation>
    <scope>NUCLEOTIDE SEQUENCE [LARGE SCALE GENOMIC DNA]</scope>
    <source>
        <strain evidence="6 7">KCTC 22160</strain>
    </source>
</reference>
<evidence type="ECO:0000256" key="5">
    <source>
        <dbReference type="SAM" id="SignalP"/>
    </source>
</evidence>
<evidence type="ECO:0000256" key="3">
    <source>
        <dbReference type="SAM" id="Coils"/>
    </source>
</evidence>
<dbReference type="Pfam" id="PF03938">
    <property type="entry name" value="OmpH"/>
    <property type="match status" value="1"/>
</dbReference>
<dbReference type="PANTHER" id="PTHR35089">
    <property type="entry name" value="CHAPERONE PROTEIN SKP"/>
    <property type="match status" value="1"/>
</dbReference>
<dbReference type="InterPro" id="IPR005632">
    <property type="entry name" value="Chaperone_Skp"/>
</dbReference>
<dbReference type="SUPFAM" id="SSF111384">
    <property type="entry name" value="OmpH-like"/>
    <property type="match status" value="1"/>
</dbReference>
<feature type="compositionally biased region" description="Basic and acidic residues" evidence="4">
    <location>
        <begin position="177"/>
        <end position="192"/>
    </location>
</feature>
<evidence type="ECO:0000256" key="1">
    <source>
        <dbReference type="ARBA" id="ARBA00009091"/>
    </source>
</evidence>
<keyword evidence="3" id="KW-0175">Coiled coil</keyword>
<keyword evidence="7" id="KW-1185">Reference proteome</keyword>
<gene>
    <name evidence="6" type="ORF">GWK08_03920</name>
</gene>
<dbReference type="Gene3D" id="3.30.910.20">
    <property type="entry name" value="Skp domain"/>
    <property type="match status" value="1"/>
</dbReference>
<feature type="signal peptide" evidence="5">
    <location>
        <begin position="1"/>
        <end position="19"/>
    </location>
</feature>
<feature type="chain" id="PRO_5026729261" evidence="5">
    <location>
        <begin position="20"/>
        <end position="279"/>
    </location>
</feature>
<dbReference type="GO" id="GO:0005829">
    <property type="term" value="C:cytosol"/>
    <property type="evidence" value="ECO:0007669"/>
    <property type="project" value="TreeGrafter"/>
</dbReference>
<name>A0A6P0UQA5_9FLAO</name>
<protein>
    <submittedName>
        <fullName evidence="6">OmpH family outer membrane protein</fullName>
    </submittedName>
</protein>
<proteinExistence type="inferred from homology"/>
<dbReference type="InterPro" id="IPR024930">
    <property type="entry name" value="Skp_dom_sf"/>
</dbReference>
<feature type="compositionally biased region" description="Basic and acidic residues" evidence="4">
    <location>
        <begin position="199"/>
        <end position="232"/>
    </location>
</feature>
<dbReference type="RefSeq" id="WP_163605591.1">
    <property type="nucleotide sequence ID" value="NZ_JAABOO010000001.1"/>
</dbReference>
<dbReference type="AlphaFoldDB" id="A0A6P0UQA5"/>
<dbReference type="SMART" id="SM00935">
    <property type="entry name" value="OmpH"/>
    <property type="match status" value="1"/>
</dbReference>
<evidence type="ECO:0000256" key="4">
    <source>
        <dbReference type="SAM" id="MobiDB-lite"/>
    </source>
</evidence>